<evidence type="ECO:0000313" key="3">
    <source>
        <dbReference type="Proteomes" id="UP000299102"/>
    </source>
</evidence>
<feature type="region of interest" description="Disordered" evidence="1">
    <location>
        <begin position="263"/>
        <end position="347"/>
    </location>
</feature>
<feature type="compositionally biased region" description="Basic and acidic residues" evidence="1">
    <location>
        <begin position="276"/>
        <end position="288"/>
    </location>
</feature>
<gene>
    <name evidence="2" type="ORF">EVAR_50143_1</name>
</gene>
<accession>A0A4C1SFF8</accession>
<feature type="compositionally biased region" description="Polar residues" evidence="1">
    <location>
        <begin position="70"/>
        <end position="80"/>
    </location>
</feature>
<evidence type="ECO:0000313" key="2">
    <source>
        <dbReference type="EMBL" id="GBP00852.1"/>
    </source>
</evidence>
<keyword evidence="3" id="KW-1185">Reference proteome</keyword>
<feature type="compositionally biased region" description="Polar residues" evidence="1">
    <location>
        <begin position="321"/>
        <end position="338"/>
    </location>
</feature>
<dbReference type="EMBL" id="BGZK01003398">
    <property type="protein sequence ID" value="GBP00852.1"/>
    <property type="molecule type" value="Genomic_DNA"/>
</dbReference>
<evidence type="ECO:0000256" key="1">
    <source>
        <dbReference type="SAM" id="MobiDB-lite"/>
    </source>
</evidence>
<dbReference type="OrthoDB" id="411823at2759"/>
<name>A0A4C1SFF8_EUMVA</name>
<organism evidence="2 3">
    <name type="scientific">Eumeta variegata</name>
    <name type="common">Bagworm moth</name>
    <name type="synonym">Eumeta japonica</name>
    <dbReference type="NCBI Taxonomy" id="151549"/>
    <lineage>
        <taxon>Eukaryota</taxon>
        <taxon>Metazoa</taxon>
        <taxon>Ecdysozoa</taxon>
        <taxon>Arthropoda</taxon>
        <taxon>Hexapoda</taxon>
        <taxon>Insecta</taxon>
        <taxon>Pterygota</taxon>
        <taxon>Neoptera</taxon>
        <taxon>Endopterygota</taxon>
        <taxon>Lepidoptera</taxon>
        <taxon>Glossata</taxon>
        <taxon>Ditrysia</taxon>
        <taxon>Tineoidea</taxon>
        <taxon>Psychidae</taxon>
        <taxon>Oiketicinae</taxon>
        <taxon>Eumeta</taxon>
    </lineage>
</organism>
<sequence length="382" mass="43195">MKLHATISNTKSRQSWKTKMHEIMENPEKRVEFLSFAEKAFREATSRHRSMNRKRNEETPPTAPTSAPTQKPQENPENEATTLRTTTTERMLRCAETAGKPGIRTRGVALFMDENTERLGIGFGSPWGKSSVSLSPGLANLINGSTSKTILKRKTFDSLEQLVIEGESCRMVRTRNKIVLLFTWTEDTPFIQASKVLHKLSESEQATPRVISIDSMSVGYEKGNVEDYLGSIAASEKHKIVMYEDRGENLSYLHKYDPACSTTPIDRAGTSCQGPRRNERRSVSESKSKLKRRQNREAKELAREQRPRPQKRVFDNRGQGKASTSKKITNDSPKSSPKPTKADLGESNLRRYACREPKDHMRNAFLEFAALTIAIQDVTQTM</sequence>
<dbReference type="AlphaFoldDB" id="A0A4C1SFF8"/>
<protein>
    <submittedName>
        <fullName evidence="2">Uncharacterized protein</fullName>
    </submittedName>
</protein>
<dbReference type="Proteomes" id="UP000299102">
    <property type="component" value="Unassembled WGS sequence"/>
</dbReference>
<feature type="region of interest" description="Disordered" evidence="1">
    <location>
        <begin position="44"/>
        <end position="88"/>
    </location>
</feature>
<proteinExistence type="predicted"/>
<feature type="compositionally biased region" description="Basic and acidic residues" evidence="1">
    <location>
        <begin position="295"/>
        <end position="315"/>
    </location>
</feature>
<reference evidence="2 3" key="1">
    <citation type="journal article" date="2019" name="Commun. Biol.">
        <title>The bagworm genome reveals a unique fibroin gene that provides high tensile strength.</title>
        <authorList>
            <person name="Kono N."/>
            <person name="Nakamura H."/>
            <person name="Ohtoshi R."/>
            <person name="Tomita M."/>
            <person name="Numata K."/>
            <person name="Arakawa K."/>
        </authorList>
    </citation>
    <scope>NUCLEOTIDE SEQUENCE [LARGE SCALE GENOMIC DNA]</scope>
</reference>
<comment type="caution">
    <text evidence="2">The sequence shown here is derived from an EMBL/GenBank/DDBJ whole genome shotgun (WGS) entry which is preliminary data.</text>
</comment>